<feature type="signal peptide" evidence="3">
    <location>
        <begin position="1"/>
        <end position="20"/>
    </location>
</feature>
<protein>
    <submittedName>
        <fullName evidence="4">Type IV secretion system protein VirB9</fullName>
    </submittedName>
</protein>
<accession>A0A1Y6FN92</accession>
<keyword evidence="5" id="KW-1185">Reference proteome</keyword>
<dbReference type="Proteomes" id="UP000194469">
    <property type="component" value="Unassembled WGS sequence"/>
</dbReference>
<evidence type="ECO:0000313" key="4">
    <source>
        <dbReference type="EMBL" id="SMQ76365.1"/>
    </source>
</evidence>
<dbReference type="CDD" id="cd06911">
    <property type="entry name" value="VirB9_CagX_TrbG"/>
    <property type="match status" value="1"/>
</dbReference>
<evidence type="ECO:0000256" key="2">
    <source>
        <dbReference type="ARBA" id="ARBA00022729"/>
    </source>
</evidence>
<comment type="similarity">
    <text evidence="1">Belongs to the TrbG/VirB9 family.</text>
</comment>
<dbReference type="GeneID" id="303002285"/>
<dbReference type="Pfam" id="PF03524">
    <property type="entry name" value="CagX"/>
    <property type="match status" value="1"/>
</dbReference>
<reference evidence="5" key="1">
    <citation type="submission" date="2017-04" db="EMBL/GenBank/DDBJ databases">
        <authorList>
            <person name="Varghese N."/>
            <person name="Submissions S."/>
        </authorList>
    </citation>
    <scope>NUCLEOTIDE SEQUENCE [LARGE SCALE GENOMIC DNA]</scope>
    <source>
        <strain evidence="5">UI2</strain>
    </source>
</reference>
<dbReference type="NCBIfam" id="TIGR02775">
    <property type="entry name" value="TrbG_Ti"/>
    <property type="match status" value="1"/>
</dbReference>
<dbReference type="InterPro" id="IPR038161">
    <property type="entry name" value="VirB9/CagX/TrbG_C_sf"/>
</dbReference>
<evidence type="ECO:0000313" key="5">
    <source>
        <dbReference type="Proteomes" id="UP000194469"/>
    </source>
</evidence>
<dbReference type="InterPro" id="IPR010258">
    <property type="entry name" value="Conjugal_tfr_TrbG/VirB9/CagX"/>
</dbReference>
<name>A0A1Y6FN92_9SPHN</name>
<dbReference type="RefSeq" id="WP_086456858.1">
    <property type="nucleotide sequence ID" value="NZ_FXWL01000002.1"/>
</dbReference>
<gene>
    <name evidence="4" type="ORF">SAMN06295984_1806</name>
</gene>
<dbReference type="InterPro" id="IPR014142">
    <property type="entry name" value="TrbG_Ti"/>
</dbReference>
<dbReference type="AlphaFoldDB" id="A0A1Y6FN92"/>
<sequence>MNRTLIVTACLAALAPAVHAAEASGAAAPPKAAIREPAAAGYINAVQVYPFAEGVLYRLYTAPGRVSDIALEPGESLASVAAGDTARWTVGDTVSGSGETRRTHLLVKPFAAGLSTNLVIATDRRVYHVELTSTGSRAMTAIRWTYPQNALLALSRRRAAAEAARPVSAGIAVEHLDFGYAISGDKPAWRPLRAFDDGRQTWIEFPPDIATGEAPPLFVLGAEGEAELVNYRVAGHYYVVDRLFSAAELRLGGKKQKIVRITRTGKAAAKRGRGA</sequence>
<evidence type="ECO:0000256" key="3">
    <source>
        <dbReference type="SAM" id="SignalP"/>
    </source>
</evidence>
<proteinExistence type="inferred from homology"/>
<feature type="chain" id="PRO_5013368779" evidence="3">
    <location>
        <begin position="21"/>
        <end position="275"/>
    </location>
</feature>
<dbReference type="EMBL" id="FXWL01000002">
    <property type="protein sequence ID" value="SMQ76365.1"/>
    <property type="molecule type" value="Genomic_DNA"/>
</dbReference>
<keyword evidence="2 3" id="KW-0732">Signal</keyword>
<organism evidence="4 5">
    <name type="scientific">Sphingopyxis terrae subsp. ummariensis</name>
    <dbReference type="NCBI Taxonomy" id="429001"/>
    <lineage>
        <taxon>Bacteria</taxon>
        <taxon>Pseudomonadati</taxon>
        <taxon>Pseudomonadota</taxon>
        <taxon>Alphaproteobacteria</taxon>
        <taxon>Sphingomonadales</taxon>
        <taxon>Sphingomonadaceae</taxon>
        <taxon>Sphingopyxis</taxon>
    </lineage>
</organism>
<evidence type="ECO:0000256" key="1">
    <source>
        <dbReference type="ARBA" id="ARBA00006135"/>
    </source>
</evidence>
<dbReference type="InterPro" id="IPR033645">
    <property type="entry name" value="VirB9/CagX/TrbG_C"/>
</dbReference>
<dbReference type="Gene3D" id="2.60.40.2500">
    <property type="match status" value="1"/>
</dbReference>